<sequence length="72" mass="8202">MPWQDSNGQPQRHSGQLHRAPRLLCTVLPSRPCRAALRNPQNEERNSHCLTVRPHLLIAHAWANSNTPPVMH</sequence>
<dbReference type="KEGG" id="ssck:SPSK_10548"/>
<gene>
    <name evidence="1" type="ORF">SPSK_10548</name>
</gene>
<reference evidence="1 2" key="1">
    <citation type="journal article" date="2014" name="BMC Genomics">
        <title>Comparative genomics of the major fungal agents of human and animal Sporotrichosis: Sporothrix schenckii and Sporothrix brasiliensis.</title>
        <authorList>
            <person name="Teixeira M.M."/>
            <person name="de Almeida L.G."/>
            <person name="Kubitschek-Barreira P."/>
            <person name="Alves F.L."/>
            <person name="Kioshima E.S."/>
            <person name="Abadio A.K."/>
            <person name="Fernandes L."/>
            <person name="Derengowski L.S."/>
            <person name="Ferreira K.S."/>
            <person name="Souza R.C."/>
            <person name="Ruiz J.C."/>
            <person name="de Andrade N.C."/>
            <person name="Paes H.C."/>
            <person name="Nicola A.M."/>
            <person name="Albuquerque P."/>
            <person name="Gerber A.L."/>
            <person name="Martins V.P."/>
            <person name="Peconick L.D."/>
            <person name="Neto A.V."/>
            <person name="Chaucanez C.B."/>
            <person name="Silva P.A."/>
            <person name="Cunha O.L."/>
            <person name="de Oliveira F.F."/>
            <person name="dos Santos T.C."/>
            <person name="Barros A.L."/>
            <person name="Soares M.A."/>
            <person name="de Oliveira L.M."/>
            <person name="Marini M.M."/>
            <person name="Villalobos-Duno H."/>
            <person name="Cunha M.M."/>
            <person name="de Hoog S."/>
            <person name="da Silveira J.F."/>
            <person name="Henrissat B."/>
            <person name="Nino-Vega G.A."/>
            <person name="Cisalpino P.S."/>
            <person name="Mora-Montes H.M."/>
            <person name="Almeida S.R."/>
            <person name="Stajich J.E."/>
            <person name="Lopes-Bezerra L.M."/>
            <person name="Vasconcelos A.T."/>
            <person name="Felipe M.S."/>
        </authorList>
    </citation>
    <scope>NUCLEOTIDE SEQUENCE [LARGE SCALE GENOMIC DNA]</scope>
    <source>
        <strain evidence="1 2">1099-18</strain>
    </source>
</reference>
<evidence type="ECO:0000313" key="1">
    <source>
        <dbReference type="EMBL" id="KJR82557.1"/>
    </source>
</evidence>
<accession>A0A0F2LYL0</accession>
<reference evidence="1 2" key="2">
    <citation type="journal article" date="2015" name="Eukaryot. Cell">
        <title>Asexual propagation of a virulent clone complex in a human and feline outbreak of sporotrichosis.</title>
        <authorList>
            <person name="Teixeira Mde M."/>
            <person name="Rodrigues A.M."/>
            <person name="Tsui C.K."/>
            <person name="de Almeida L.G."/>
            <person name="Van Diepeningen A.D."/>
            <person name="van den Ende B.G."/>
            <person name="Fernandes G.F."/>
            <person name="Kano R."/>
            <person name="Hamelin R.C."/>
            <person name="Lopes-Bezerra L.M."/>
            <person name="Vasconcelos A.T."/>
            <person name="de Hoog S."/>
            <person name="de Camargo Z.P."/>
            <person name="Felipe M.S."/>
        </authorList>
    </citation>
    <scope>NUCLEOTIDE SEQUENCE [LARGE SCALE GENOMIC DNA]</scope>
    <source>
        <strain evidence="1 2">1099-18</strain>
    </source>
</reference>
<organism evidence="1 2">
    <name type="scientific">Sporothrix schenckii 1099-18</name>
    <dbReference type="NCBI Taxonomy" id="1397361"/>
    <lineage>
        <taxon>Eukaryota</taxon>
        <taxon>Fungi</taxon>
        <taxon>Dikarya</taxon>
        <taxon>Ascomycota</taxon>
        <taxon>Pezizomycotina</taxon>
        <taxon>Sordariomycetes</taxon>
        <taxon>Sordariomycetidae</taxon>
        <taxon>Ophiostomatales</taxon>
        <taxon>Ophiostomataceae</taxon>
        <taxon>Sporothrix</taxon>
    </lineage>
</organism>
<name>A0A0F2LYL0_SPOSC</name>
<dbReference type="VEuPathDB" id="FungiDB:SPSK_10548"/>
<evidence type="ECO:0000313" key="2">
    <source>
        <dbReference type="Proteomes" id="UP000033710"/>
    </source>
</evidence>
<dbReference type="GeneID" id="27672197"/>
<dbReference type="AlphaFoldDB" id="A0A0F2LYL0"/>
<dbReference type="EMBL" id="AXCR01000010">
    <property type="protein sequence ID" value="KJR82557.1"/>
    <property type="molecule type" value="Genomic_DNA"/>
</dbReference>
<protein>
    <submittedName>
        <fullName evidence="1">Uncharacterized protein</fullName>
    </submittedName>
</protein>
<dbReference type="RefSeq" id="XP_016585233.1">
    <property type="nucleotide sequence ID" value="XM_016736920.1"/>
</dbReference>
<comment type="caution">
    <text evidence="1">The sequence shown here is derived from an EMBL/GenBank/DDBJ whole genome shotgun (WGS) entry which is preliminary data.</text>
</comment>
<proteinExistence type="predicted"/>
<dbReference type="Proteomes" id="UP000033710">
    <property type="component" value="Unassembled WGS sequence"/>
</dbReference>